<dbReference type="Proteomes" id="UP000514752">
    <property type="component" value="Chromosome"/>
</dbReference>
<sequence length="60" mass="6713">MRIERNERIGWAMAASGSQTAAEKMSGQGDFHIIIKAGESWKSIFGRSFQILLVEVIFPD</sequence>
<name>A0A7D7RLZ7_9NEIS</name>
<protein>
    <submittedName>
        <fullName evidence="1">Uncharacterized protein</fullName>
    </submittedName>
</protein>
<evidence type="ECO:0000313" key="1">
    <source>
        <dbReference type="EMBL" id="QMT39802.1"/>
    </source>
</evidence>
<dbReference type="RefSeq" id="WP_182121582.1">
    <property type="nucleotide sequence ID" value="NZ_CP059567.1"/>
</dbReference>
<proteinExistence type="predicted"/>
<dbReference type="KEGG" id="nsg:H3L94_07955"/>
<evidence type="ECO:0000313" key="2">
    <source>
        <dbReference type="Proteomes" id="UP000514752"/>
    </source>
</evidence>
<accession>A0A7D7RLZ7</accession>
<reference evidence="1 2" key="1">
    <citation type="submission" date="2020-07" db="EMBL/GenBank/DDBJ databases">
        <title>Genomic diversity of species in the Neisseriaceae family.</title>
        <authorList>
            <person name="Vincent A.T."/>
            <person name="Bernet E."/>
            <person name="Veyrier F.J."/>
        </authorList>
    </citation>
    <scope>NUCLEOTIDE SEQUENCE [LARGE SCALE GENOMIC DNA]</scope>
    <source>
        <strain evidence="1 2">DSM 22244</strain>
    </source>
</reference>
<dbReference type="AlphaFoldDB" id="A0A7D7RLZ7"/>
<dbReference type="EMBL" id="CP059567">
    <property type="protein sequence ID" value="QMT39802.1"/>
    <property type="molecule type" value="Genomic_DNA"/>
</dbReference>
<organism evidence="1 2">
    <name type="scientific">Neisseria shayeganii</name>
    <dbReference type="NCBI Taxonomy" id="607712"/>
    <lineage>
        <taxon>Bacteria</taxon>
        <taxon>Pseudomonadati</taxon>
        <taxon>Pseudomonadota</taxon>
        <taxon>Betaproteobacteria</taxon>
        <taxon>Neisseriales</taxon>
        <taxon>Neisseriaceae</taxon>
        <taxon>Neisseria</taxon>
    </lineage>
</organism>
<gene>
    <name evidence="1" type="ORF">H3L94_07955</name>
</gene>